<keyword evidence="1" id="KW-0812">Transmembrane</keyword>
<evidence type="ECO:0000256" key="1">
    <source>
        <dbReference type="SAM" id="Phobius"/>
    </source>
</evidence>
<reference evidence="2 3" key="1">
    <citation type="submission" date="2020-03" db="EMBL/GenBank/DDBJ databases">
        <title>Draft genome sequences of bacterial isolates from the female urobiome.</title>
        <authorList>
            <person name="Miller-Ensminger T."/>
            <person name="Wolfe A.J."/>
            <person name="Putonti C."/>
        </authorList>
    </citation>
    <scope>NUCLEOTIDE SEQUENCE [LARGE SCALE GENOMIC DNA]</scope>
    <source>
        <strain evidence="2 3">UMB8490</strain>
    </source>
</reference>
<comment type="caution">
    <text evidence="2">The sequence shown here is derived from an EMBL/GenBank/DDBJ whole genome shotgun (WGS) entry which is preliminary data.</text>
</comment>
<protein>
    <submittedName>
        <fullName evidence="2">Uncharacterized protein</fullName>
    </submittedName>
</protein>
<dbReference type="RefSeq" id="WP_145990048.1">
    <property type="nucleotide sequence ID" value="NZ_JAAUVV010000017.1"/>
</dbReference>
<dbReference type="AlphaFoldDB" id="A0AAP7CCM9"/>
<dbReference type="Proteomes" id="UP000591626">
    <property type="component" value="Unassembled WGS sequence"/>
</dbReference>
<proteinExistence type="predicted"/>
<feature type="transmembrane region" description="Helical" evidence="1">
    <location>
        <begin position="85"/>
        <end position="105"/>
    </location>
</feature>
<dbReference type="EMBL" id="JAAUVV010000017">
    <property type="protein sequence ID" value="NJJ04427.1"/>
    <property type="molecule type" value="Genomic_DNA"/>
</dbReference>
<keyword evidence="1" id="KW-1133">Transmembrane helix</keyword>
<evidence type="ECO:0000313" key="3">
    <source>
        <dbReference type="Proteomes" id="UP000591626"/>
    </source>
</evidence>
<feature type="transmembrane region" description="Helical" evidence="1">
    <location>
        <begin position="42"/>
        <end position="59"/>
    </location>
</feature>
<organism evidence="2 3">
    <name type="scientific">Corynebacterium coyleae</name>
    <dbReference type="NCBI Taxonomy" id="53374"/>
    <lineage>
        <taxon>Bacteria</taxon>
        <taxon>Bacillati</taxon>
        <taxon>Actinomycetota</taxon>
        <taxon>Actinomycetes</taxon>
        <taxon>Mycobacteriales</taxon>
        <taxon>Corynebacteriaceae</taxon>
        <taxon>Corynebacterium</taxon>
    </lineage>
</organism>
<sequence>MTQPTRSASLHDDTTTDRLTQSAIAGALIAVPDYVRSTPGRIFAWTAILGAYAAAVAKFDTVYEDTDHDVTAKVEEKPDTTNPKVTWWLFAGALALNAVGLRLHVVVQTKLARALERRGVKKPHTLLGAAFAALMFAALEADARVRQG</sequence>
<name>A0AAP7CCM9_9CORY</name>
<keyword evidence="1" id="KW-0472">Membrane</keyword>
<accession>A0AAP7CCM9</accession>
<evidence type="ECO:0000313" key="2">
    <source>
        <dbReference type="EMBL" id="NJJ04427.1"/>
    </source>
</evidence>
<gene>
    <name evidence="2" type="ORF">HC138_08715</name>
</gene>